<evidence type="ECO:0000256" key="2">
    <source>
        <dbReference type="ARBA" id="ARBA00005028"/>
    </source>
</evidence>
<evidence type="ECO:0000256" key="11">
    <source>
        <dbReference type="RuleBase" id="RU362007"/>
    </source>
</evidence>
<dbReference type="EMBL" id="LXWW01000289">
    <property type="protein sequence ID" value="OAO14075.1"/>
    <property type="molecule type" value="Genomic_DNA"/>
</dbReference>
<reference evidence="14 15" key="1">
    <citation type="submission" date="2016-05" db="EMBL/GenBank/DDBJ databases">
        <title>Nuclear genome of Blastocystis sp. subtype 1 NandII.</title>
        <authorList>
            <person name="Gentekaki E."/>
            <person name="Curtis B."/>
            <person name="Stairs C."/>
            <person name="Eme L."/>
            <person name="Herman E."/>
            <person name="Klimes V."/>
            <person name="Arias M.C."/>
            <person name="Elias M."/>
            <person name="Hilliou F."/>
            <person name="Klute M."/>
            <person name="Malik S.-B."/>
            <person name="Pightling A."/>
            <person name="Rachubinski R."/>
            <person name="Salas D."/>
            <person name="Schlacht A."/>
            <person name="Suga H."/>
            <person name="Archibald J."/>
            <person name="Ball S.G."/>
            <person name="Clark G."/>
            <person name="Dacks J."/>
            <person name="Van Der Giezen M."/>
            <person name="Tsaousis A."/>
            <person name="Roger A."/>
        </authorList>
    </citation>
    <scope>NUCLEOTIDE SEQUENCE [LARGE SCALE GENOMIC DNA]</scope>
    <source>
        <strain evidence="15">ATCC 50177 / NandII</strain>
    </source>
</reference>
<dbReference type="GO" id="GO:0006096">
    <property type="term" value="P:glycolytic process"/>
    <property type="evidence" value="ECO:0007669"/>
    <property type="project" value="UniProtKB-UniPathway"/>
</dbReference>
<gene>
    <name evidence="14" type="ORF">AV274_4253</name>
</gene>
<accession>A0A196SAJ1</accession>
<dbReference type="EC" id="2.7.1.-" evidence="11"/>
<keyword evidence="15" id="KW-1185">Reference proteome</keyword>
<comment type="pathway">
    <text evidence="1">Carbohydrate degradation; glycolysis; D-glyceraldehyde 3-phosphate and glycerone phosphate from D-glucose: step 1/4.</text>
</comment>
<dbReference type="GO" id="GO:0005536">
    <property type="term" value="F:D-glucose binding"/>
    <property type="evidence" value="ECO:0007669"/>
    <property type="project" value="InterPro"/>
</dbReference>
<dbReference type="GO" id="GO:0001678">
    <property type="term" value="P:intracellular glucose homeostasis"/>
    <property type="evidence" value="ECO:0007669"/>
    <property type="project" value="InterPro"/>
</dbReference>
<dbReference type="InterPro" id="IPR022672">
    <property type="entry name" value="Hexokinase_N"/>
</dbReference>
<keyword evidence="6 11" id="KW-0418">Kinase</keyword>
<dbReference type="InterPro" id="IPR001312">
    <property type="entry name" value="Hexokinase"/>
</dbReference>
<dbReference type="Pfam" id="PF00349">
    <property type="entry name" value="Hexokinase_1"/>
    <property type="match status" value="1"/>
</dbReference>
<dbReference type="PROSITE" id="PS51748">
    <property type="entry name" value="HEXOKINASE_2"/>
    <property type="match status" value="1"/>
</dbReference>
<evidence type="ECO:0000256" key="7">
    <source>
        <dbReference type="ARBA" id="ARBA00022840"/>
    </source>
</evidence>
<comment type="pathway">
    <text evidence="2">Carbohydrate metabolism; hexose metabolism.</text>
</comment>
<dbReference type="Gene3D" id="3.40.367.20">
    <property type="match status" value="1"/>
</dbReference>
<evidence type="ECO:0000256" key="9">
    <source>
        <dbReference type="ARBA" id="ARBA00044613"/>
    </source>
</evidence>
<evidence type="ECO:0000256" key="6">
    <source>
        <dbReference type="ARBA" id="ARBA00022777"/>
    </source>
</evidence>
<dbReference type="Gene3D" id="3.30.420.40">
    <property type="match status" value="1"/>
</dbReference>
<evidence type="ECO:0000313" key="14">
    <source>
        <dbReference type="EMBL" id="OAO14075.1"/>
    </source>
</evidence>
<dbReference type="PRINTS" id="PR00475">
    <property type="entry name" value="HEXOKINASE"/>
</dbReference>
<dbReference type="AlphaFoldDB" id="A0A196SAJ1"/>
<keyword evidence="8 11" id="KW-0324">Glycolysis</keyword>
<keyword evidence="5 11" id="KW-0547">Nucleotide-binding</keyword>
<feature type="domain" description="Hexokinase N-terminal" evidence="12">
    <location>
        <begin position="3"/>
        <end position="188"/>
    </location>
</feature>
<dbReference type="GO" id="GO:0005524">
    <property type="term" value="F:ATP binding"/>
    <property type="evidence" value="ECO:0007669"/>
    <property type="project" value="UniProtKB-UniRule"/>
</dbReference>
<protein>
    <recommendedName>
        <fullName evidence="11">Phosphotransferase</fullName>
        <ecNumber evidence="11">2.7.1.-</ecNumber>
    </recommendedName>
</protein>
<dbReference type="SUPFAM" id="SSF53067">
    <property type="entry name" value="Actin-like ATPase domain"/>
    <property type="match status" value="2"/>
</dbReference>
<comment type="catalytic activity">
    <reaction evidence="9">
        <text>a D-hexose + ATP = a D-hexose 6-phosphate + ADP + H(+)</text>
        <dbReference type="Rhea" id="RHEA:22740"/>
        <dbReference type="ChEBI" id="CHEBI:4194"/>
        <dbReference type="ChEBI" id="CHEBI:15378"/>
        <dbReference type="ChEBI" id="CHEBI:30616"/>
        <dbReference type="ChEBI" id="CHEBI:229467"/>
        <dbReference type="ChEBI" id="CHEBI:456216"/>
        <dbReference type="EC" id="2.7.1.1"/>
    </reaction>
    <physiologicalReaction direction="left-to-right" evidence="9">
        <dbReference type="Rhea" id="RHEA:22741"/>
    </physiologicalReaction>
</comment>
<dbReference type="InterPro" id="IPR043129">
    <property type="entry name" value="ATPase_NBD"/>
</dbReference>
<organism evidence="14 15">
    <name type="scientific">Blastocystis sp. subtype 1 (strain ATCC 50177 / NandII)</name>
    <dbReference type="NCBI Taxonomy" id="478820"/>
    <lineage>
        <taxon>Eukaryota</taxon>
        <taxon>Sar</taxon>
        <taxon>Stramenopiles</taxon>
        <taxon>Bigyra</taxon>
        <taxon>Opalozoa</taxon>
        <taxon>Opalinata</taxon>
        <taxon>Blastocystidae</taxon>
        <taxon>Blastocystis</taxon>
    </lineage>
</organism>
<dbReference type="Proteomes" id="UP000078348">
    <property type="component" value="Unassembled WGS sequence"/>
</dbReference>
<dbReference type="InterPro" id="IPR022673">
    <property type="entry name" value="Hexokinase_C"/>
</dbReference>
<dbReference type="OrthoDB" id="419537at2759"/>
<comment type="similarity">
    <text evidence="3 11">Belongs to the hexokinase family.</text>
</comment>
<name>A0A196SAJ1_BLAHN</name>
<comment type="caution">
    <text evidence="14">The sequence shown here is derived from an EMBL/GenBank/DDBJ whole genome shotgun (WGS) entry which is preliminary data.</text>
</comment>
<dbReference type="Pfam" id="PF03727">
    <property type="entry name" value="Hexokinase_2"/>
    <property type="match status" value="1"/>
</dbReference>
<dbReference type="STRING" id="478820.A0A196SAJ1"/>
<dbReference type="GO" id="GO:0006006">
    <property type="term" value="P:glucose metabolic process"/>
    <property type="evidence" value="ECO:0007669"/>
    <property type="project" value="TreeGrafter"/>
</dbReference>
<dbReference type="GO" id="GO:0004340">
    <property type="term" value="F:glucokinase activity"/>
    <property type="evidence" value="ECO:0007669"/>
    <property type="project" value="TreeGrafter"/>
</dbReference>
<dbReference type="GO" id="GO:0005739">
    <property type="term" value="C:mitochondrion"/>
    <property type="evidence" value="ECO:0007669"/>
    <property type="project" value="TreeGrafter"/>
</dbReference>
<sequence>MSQLKDVFSFPVEKMVAFSTYMRKQMEAGLVGAESDLKMVPSFVSSLATGDEVGLALAIEMRGSKVCVSKIHLQGGGRATVERSISHSLSPALKSGASEDLFSFVAECVSEVDPENGIKAGFSFSYPCNTVSLKSGVLLEWTKGMNVPDAIGKDPVKLLEEQLQKRGINVQIVAMCNDSVATLMAHSYNTNTACVGVVLGSGTNAAYVELVSNIPKLHTEIASPTMVISMEWGALGNHDHSFLPVSFLDEEIDSHTLNPGRQYLEKMMSGCYLGEITRLWMRHLRQENKLLSRTPLQNCLFCERYCFDSPLCTTILLDDSEEREEIRSILESFGISDSTTEDRNTIREIVDSVITRSARLMGASLFCVLSHMRENGLGGSVGVDGSVYRCVPGYKARVLKALAELGMDNVSIGMATDGTSKGVALIAYASCNPFV</sequence>
<keyword evidence="4 11" id="KW-0808">Transferase</keyword>
<proteinExistence type="inferred from homology"/>
<dbReference type="GO" id="GO:0005829">
    <property type="term" value="C:cytosol"/>
    <property type="evidence" value="ECO:0007669"/>
    <property type="project" value="TreeGrafter"/>
</dbReference>
<evidence type="ECO:0000256" key="5">
    <source>
        <dbReference type="ARBA" id="ARBA00022741"/>
    </source>
</evidence>
<dbReference type="PANTHER" id="PTHR19443:SF16">
    <property type="entry name" value="HEXOKINASE TYPE 1-RELATED"/>
    <property type="match status" value="1"/>
</dbReference>
<evidence type="ECO:0000256" key="10">
    <source>
        <dbReference type="ARBA" id="ARBA00047905"/>
    </source>
</evidence>
<evidence type="ECO:0000256" key="8">
    <source>
        <dbReference type="ARBA" id="ARBA00023152"/>
    </source>
</evidence>
<feature type="domain" description="Hexokinase C-terminal" evidence="13">
    <location>
        <begin position="195"/>
        <end position="428"/>
    </location>
</feature>
<evidence type="ECO:0000313" key="15">
    <source>
        <dbReference type="Proteomes" id="UP000078348"/>
    </source>
</evidence>
<evidence type="ECO:0000256" key="4">
    <source>
        <dbReference type="ARBA" id="ARBA00022679"/>
    </source>
</evidence>
<dbReference type="PANTHER" id="PTHR19443">
    <property type="entry name" value="HEXOKINASE"/>
    <property type="match status" value="1"/>
</dbReference>
<evidence type="ECO:0000256" key="3">
    <source>
        <dbReference type="ARBA" id="ARBA00009225"/>
    </source>
</evidence>
<evidence type="ECO:0000259" key="13">
    <source>
        <dbReference type="Pfam" id="PF03727"/>
    </source>
</evidence>
<evidence type="ECO:0000259" key="12">
    <source>
        <dbReference type="Pfam" id="PF00349"/>
    </source>
</evidence>
<comment type="catalytic activity">
    <reaction evidence="10">
        <text>D-fructose + ATP = D-fructose 6-phosphate + ADP + H(+)</text>
        <dbReference type="Rhea" id="RHEA:16125"/>
        <dbReference type="ChEBI" id="CHEBI:15378"/>
        <dbReference type="ChEBI" id="CHEBI:30616"/>
        <dbReference type="ChEBI" id="CHEBI:37721"/>
        <dbReference type="ChEBI" id="CHEBI:61527"/>
        <dbReference type="ChEBI" id="CHEBI:456216"/>
        <dbReference type="EC" id="2.7.1.1"/>
    </reaction>
    <physiologicalReaction direction="left-to-right" evidence="10">
        <dbReference type="Rhea" id="RHEA:16126"/>
    </physiologicalReaction>
</comment>
<evidence type="ECO:0000256" key="1">
    <source>
        <dbReference type="ARBA" id="ARBA00004888"/>
    </source>
</evidence>
<keyword evidence="7 11" id="KW-0067">ATP-binding</keyword>
<dbReference type="GO" id="GO:0008865">
    <property type="term" value="F:fructokinase activity"/>
    <property type="evidence" value="ECO:0007669"/>
    <property type="project" value="TreeGrafter"/>
</dbReference>
<dbReference type="UniPathway" id="UPA00109">
    <property type="reaction ID" value="UER00180"/>
</dbReference>